<gene>
    <name evidence="1" type="ORF">F7725_022205</name>
</gene>
<comment type="caution">
    <text evidence="1">The sequence shown here is derived from an EMBL/GenBank/DDBJ whole genome shotgun (WGS) entry which is preliminary data.</text>
</comment>
<dbReference type="Proteomes" id="UP000518266">
    <property type="component" value="Unassembled WGS sequence"/>
</dbReference>
<sequence>MTFELRGVSGTWREISRSWRCVTLCCTCWRDTELSVILYYAMWLWLRHVYGIERHGNINVSSLAQGQPPSEPCSPSLRASFMIGSPFVTSSGVAMNNMRSLTGVCPSGAELTVAKVSEDVHLLFQQRDDLLVFPAQKLWKETQKNEWMILKH</sequence>
<dbReference type="AlphaFoldDB" id="A0A7J5YXF0"/>
<protein>
    <submittedName>
        <fullName evidence="1">Uncharacterized protein</fullName>
    </submittedName>
</protein>
<evidence type="ECO:0000313" key="1">
    <source>
        <dbReference type="EMBL" id="KAF3854150.1"/>
    </source>
</evidence>
<evidence type="ECO:0000313" key="2">
    <source>
        <dbReference type="Proteomes" id="UP000518266"/>
    </source>
</evidence>
<name>A0A7J5YXF0_DISMA</name>
<organism evidence="1 2">
    <name type="scientific">Dissostichus mawsoni</name>
    <name type="common">Antarctic cod</name>
    <dbReference type="NCBI Taxonomy" id="36200"/>
    <lineage>
        <taxon>Eukaryota</taxon>
        <taxon>Metazoa</taxon>
        <taxon>Chordata</taxon>
        <taxon>Craniata</taxon>
        <taxon>Vertebrata</taxon>
        <taxon>Euteleostomi</taxon>
        <taxon>Actinopterygii</taxon>
        <taxon>Neopterygii</taxon>
        <taxon>Teleostei</taxon>
        <taxon>Neoteleostei</taxon>
        <taxon>Acanthomorphata</taxon>
        <taxon>Eupercaria</taxon>
        <taxon>Perciformes</taxon>
        <taxon>Notothenioidei</taxon>
        <taxon>Nototheniidae</taxon>
        <taxon>Dissostichus</taxon>
    </lineage>
</organism>
<proteinExistence type="predicted"/>
<reference evidence="1 2" key="1">
    <citation type="submission" date="2020-03" db="EMBL/GenBank/DDBJ databases">
        <title>Dissostichus mawsoni Genome sequencing and assembly.</title>
        <authorList>
            <person name="Park H."/>
        </authorList>
    </citation>
    <scope>NUCLEOTIDE SEQUENCE [LARGE SCALE GENOMIC DNA]</scope>
    <source>
        <strain evidence="1">DM0001</strain>
        <tissue evidence="1">Muscle</tissue>
    </source>
</reference>
<dbReference type="OrthoDB" id="10640358at2759"/>
<dbReference type="EMBL" id="JAAKFY010000007">
    <property type="protein sequence ID" value="KAF3854150.1"/>
    <property type="molecule type" value="Genomic_DNA"/>
</dbReference>
<accession>A0A7J5YXF0</accession>
<keyword evidence="2" id="KW-1185">Reference proteome</keyword>